<dbReference type="eggNOG" id="COG2211">
    <property type="taxonomic scope" value="Bacteria"/>
</dbReference>
<dbReference type="RefSeq" id="WP_016193433.1">
    <property type="nucleotide sequence ID" value="NZ_AQPN01000007.1"/>
</dbReference>
<dbReference type="GO" id="GO:0022857">
    <property type="term" value="F:transmembrane transporter activity"/>
    <property type="evidence" value="ECO:0007669"/>
    <property type="project" value="InterPro"/>
</dbReference>
<dbReference type="PANTHER" id="PTHR19432">
    <property type="entry name" value="SUGAR TRANSPORTER"/>
    <property type="match status" value="1"/>
</dbReference>
<feature type="transmembrane region" description="Helical" evidence="6">
    <location>
        <begin position="198"/>
        <end position="217"/>
    </location>
</feature>
<keyword evidence="3 6" id="KW-0812">Transmembrane</keyword>
<dbReference type="PANTHER" id="PTHR19432:SF35">
    <property type="entry name" value="SOLUTE CARRIER FAMILY 45 MEMBER 3 ISOFORM X1"/>
    <property type="match status" value="1"/>
</dbReference>
<proteinExistence type="predicted"/>
<evidence type="ECO:0000256" key="6">
    <source>
        <dbReference type="SAM" id="Phobius"/>
    </source>
</evidence>
<feature type="transmembrane region" description="Helical" evidence="6">
    <location>
        <begin position="423"/>
        <end position="446"/>
    </location>
</feature>
<keyword evidence="4 6" id="KW-1133">Transmembrane helix</keyword>
<feature type="transmembrane region" description="Helical" evidence="6">
    <location>
        <begin position="58"/>
        <end position="78"/>
    </location>
</feature>
<comment type="caution">
    <text evidence="8">The sequence shown here is derived from an EMBL/GenBank/DDBJ whole genome shotgun (WGS) entry which is preliminary data.</text>
</comment>
<feature type="transmembrane region" description="Helical" evidence="6">
    <location>
        <begin position="157"/>
        <end position="178"/>
    </location>
</feature>
<name>R9GXV0_9SPHI</name>
<keyword evidence="2" id="KW-0813">Transport</keyword>
<dbReference type="Pfam" id="PF07690">
    <property type="entry name" value="MFS_1"/>
    <property type="match status" value="1"/>
</dbReference>
<protein>
    <submittedName>
        <fullName evidence="8">Putative maltose transporter MalT</fullName>
    </submittedName>
</protein>
<organism evidence="8 9">
    <name type="scientific">Arcticibacter svalbardensis MN12-7</name>
    <dbReference type="NCBI Taxonomy" id="1150600"/>
    <lineage>
        <taxon>Bacteria</taxon>
        <taxon>Pseudomonadati</taxon>
        <taxon>Bacteroidota</taxon>
        <taxon>Sphingobacteriia</taxon>
        <taxon>Sphingobacteriales</taxon>
        <taxon>Sphingobacteriaceae</taxon>
        <taxon>Arcticibacter</taxon>
    </lineage>
</organism>
<evidence type="ECO:0000259" key="7">
    <source>
        <dbReference type="PROSITE" id="PS50850"/>
    </source>
</evidence>
<evidence type="ECO:0000313" key="8">
    <source>
        <dbReference type="EMBL" id="EOR96627.1"/>
    </source>
</evidence>
<dbReference type="GO" id="GO:0016020">
    <property type="term" value="C:membrane"/>
    <property type="evidence" value="ECO:0007669"/>
    <property type="project" value="UniProtKB-SubCell"/>
</dbReference>
<keyword evidence="5 6" id="KW-0472">Membrane</keyword>
<gene>
    <name evidence="8" type="ORF">ADIARSV_0179</name>
</gene>
<dbReference type="SUPFAM" id="SSF103473">
    <property type="entry name" value="MFS general substrate transporter"/>
    <property type="match status" value="1"/>
</dbReference>
<dbReference type="InterPro" id="IPR020846">
    <property type="entry name" value="MFS_dom"/>
</dbReference>
<feature type="transmembrane region" description="Helical" evidence="6">
    <location>
        <begin position="90"/>
        <end position="106"/>
    </location>
</feature>
<feature type="transmembrane region" description="Helical" evidence="6">
    <location>
        <begin position="260"/>
        <end position="282"/>
    </location>
</feature>
<evidence type="ECO:0000256" key="2">
    <source>
        <dbReference type="ARBA" id="ARBA00022448"/>
    </source>
</evidence>
<reference evidence="8 9" key="1">
    <citation type="journal article" date="2013" name="Genome Announc.">
        <title>Draft Genome Sequence of Arcticibacter svalbardensis Strain MN12-7T, a Member of the Family Sphingobacteriaceae Isolated from an Arctic Soil Sample.</title>
        <authorList>
            <person name="Shivaji S."/>
            <person name="Ara S."/>
            <person name="Prasad S."/>
            <person name="Manasa B.P."/>
            <person name="Begum Z."/>
            <person name="Singh A."/>
            <person name="Kumar Pinnaka A."/>
        </authorList>
    </citation>
    <scope>NUCLEOTIDE SEQUENCE [LARGE SCALE GENOMIC DNA]</scope>
    <source>
        <strain evidence="8 9">MN12-7</strain>
    </source>
</reference>
<dbReference type="STRING" id="1150600.ADIARSV_0179"/>
<feature type="transmembrane region" description="Helical" evidence="6">
    <location>
        <begin position="21"/>
        <end position="38"/>
    </location>
</feature>
<feature type="transmembrane region" description="Helical" evidence="6">
    <location>
        <begin position="335"/>
        <end position="354"/>
    </location>
</feature>
<dbReference type="PROSITE" id="PS50850">
    <property type="entry name" value="MFS"/>
    <property type="match status" value="1"/>
</dbReference>
<feature type="transmembrane region" description="Helical" evidence="6">
    <location>
        <begin position="393"/>
        <end position="417"/>
    </location>
</feature>
<feature type="transmembrane region" description="Helical" evidence="6">
    <location>
        <begin position="302"/>
        <end position="323"/>
    </location>
</feature>
<feature type="transmembrane region" description="Helical" evidence="6">
    <location>
        <begin position="360"/>
        <end position="381"/>
    </location>
</feature>
<feature type="domain" description="Major facilitator superfamily (MFS) profile" evidence="7">
    <location>
        <begin position="256"/>
        <end position="451"/>
    </location>
</feature>
<feature type="transmembrane region" description="Helical" evidence="6">
    <location>
        <begin position="112"/>
        <end position="136"/>
    </location>
</feature>
<dbReference type="InterPro" id="IPR011701">
    <property type="entry name" value="MFS"/>
</dbReference>
<dbReference type="PATRIC" id="fig|1150600.3.peg.174"/>
<comment type="subcellular location">
    <subcellularLocation>
        <location evidence="1">Membrane</location>
        <topology evidence="1">Multi-pass membrane protein</topology>
    </subcellularLocation>
</comment>
<keyword evidence="9" id="KW-1185">Reference proteome</keyword>
<sequence>MNPVIDKLKLLAKPKLSFLQIFNMSFGFFGIQFGFALQNGNASRILQTFGADVEHLSLFWLAAPITGMIIQPIIGHYSDRTWNRLGRRRPYFLTGAVLAALALIFMPNSAMLAYLLPPILVGAGMLMIMDASFNVAMEPFRALVADNLPNDQHSVGFSVQTFLIGAGAVIGSWLPYVFSEYLGVSKIAPVGVIPNNVIYSFYVGAAVLLLSLVWTVVTTKEYSPEERARFQESEPEVGEQKGIMSIFTDFSNMPTTMKQLGLVQFFSWFALFSMWVFSTPAIAQHVYNVLPGDTTSSRYADAANWVGILFGIYNGVSAIYALCLPSIARMTSRKIAHAFSLCAGGIGLLSIYFISDPQILIFSMIGIGLAWGSILAMPYAILSSSIPVRKMGVYMGIFNFFITFPQIVNGLFGGMIVKQLFGGQAIFALVMAGVLMLAAAVSVLNVRDNQG</sequence>
<evidence type="ECO:0000256" key="5">
    <source>
        <dbReference type="ARBA" id="ARBA00023136"/>
    </source>
</evidence>
<evidence type="ECO:0000313" key="9">
    <source>
        <dbReference type="Proteomes" id="UP000014174"/>
    </source>
</evidence>
<accession>R9GXV0</accession>
<dbReference type="Gene3D" id="1.20.1250.20">
    <property type="entry name" value="MFS general substrate transporter like domains"/>
    <property type="match status" value="1"/>
</dbReference>
<dbReference type="AlphaFoldDB" id="R9GXV0"/>
<dbReference type="EMBL" id="AQPN01000007">
    <property type="protein sequence ID" value="EOR96627.1"/>
    <property type="molecule type" value="Genomic_DNA"/>
</dbReference>
<dbReference type="InterPro" id="IPR036259">
    <property type="entry name" value="MFS_trans_sf"/>
</dbReference>
<evidence type="ECO:0000256" key="4">
    <source>
        <dbReference type="ARBA" id="ARBA00022989"/>
    </source>
</evidence>
<dbReference type="Proteomes" id="UP000014174">
    <property type="component" value="Unassembled WGS sequence"/>
</dbReference>
<evidence type="ECO:0000256" key="1">
    <source>
        <dbReference type="ARBA" id="ARBA00004141"/>
    </source>
</evidence>
<evidence type="ECO:0000256" key="3">
    <source>
        <dbReference type="ARBA" id="ARBA00022692"/>
    </source>
</evidence>